<dbReference type="Pfam" id="PF01593">
    <property type="entry name" value="Amino_oxidase"/>
    <property type="match status" value="1"/>
</dbReference>
<dbReference type="Proteomes" id="UP001374803">
    <property type="component" value="Chromosome"/>
</dbReference>
<evidence type="ECO:0000259" key="4">
    <source>
        <dbReference type="Pfam" id="PF01593"/>
    </source>
</evidence>
<sequence length="533" mass="58097">MARTDLFGRVARAMRTAIWLERRGVRREAGQLEMGRRQLLQTFGLAAGVATLGAALPACATGDGHEDGASEPGSQPSAVSASEPVVVVGAGLAGLTAAYRLAQRGRRVRVFDANNRVGGRTFTLRNEFDTKVEMGGEFIDTGHVAIQRLAGELGLHLVDLTEATSSLERERYFLRGERYTEAQIVEWFRPIARQLDEDYAAQGPNIASYDSNNEVQRRLDRTSIEEWFDRHRFHGPARAIIELAYIGEYGRETCEQSYLNLLYLISSEAPPLELFGDSDERFTVREGNDAIATSLAARLPEPVTLEHRLVALRSKSDGRVEVVLEERGRRVLETADHVVVAIPFTQLRKCEIAGVAVTSAQRRAIDILNYGTNGKLMLGMSSRPWVADGASGASTTDVAYQQSWDSSRGYPTEGAAMTCFSGGKLGLALGEGRIRDQAARSLAQLDRIFPGSAAAYDGKSVRMAWGTARHFEGSYACYAPGDWTRISGAEKLRFGNIHVAGEHTSTDFQGFMEGAVESGERAAAEVLAGRADA</sequence>
<dbReference type="RefSeq" id="WP_394834927.1">
    <property type="nucleotide sequence ID" value="NZ_CP089929.1"/>
</dbReference>
<dbReference type="EMBL" id="CP089983">
    <property type="protein sequence ID" value="WXB05284.1"/>
    <property type="molecule type" value="Genomic_DNA"/>
</dbReference>
<comment type="similarity">
    <text evidence="2">Belongs to the flavin monoamine oxidase family.</text>
</comment>
<dbReference type="SUPFAM" id="SSF54373">
    <property type="entry name" value="FAD-linked reductases, C-terminal domain"/>
    <property type="match status" value="1"/>
</dbReference>
<protein>
    <submittedName>
        <fullName evidence="5">FAD-dependent oxidoreductase</fullName>
    </submittedName>
</protein>
<dbReference type="InterPro" id="IPR001613">
    <property type="entry name" value="Flavin_amine_oxidase"/>
</dbReference>
<evidence type="ECO:0000256" key="3">
    <source>
        <dbReference type="ARBA" id="ARBA00023002"/>
    </source>
</evidence>
<reference evidence="5" key="1">
    <citation type="submission" date="2021-12" db="EMBL/GenBank/DDBJ databases">
        <title>Discovery of the Pendulisporaceae a myxobacterial family with distinct sporulation behavior and unique specialized metabolism.</title>
        <authorList>
            <person name="Garcia R."/>
            <person name="Popoff A."/>
            <person name="Bader C.D."/>
            <person name="Loehr J."/>
            <person name="Walesch S."/>
            <person name="Walt C."/>
            <person name="Boldt J."/>
            <person name="Bunk B."/>
            <person name="Haeckl F.J.F.P.J."/>
            <person name="Gunesch A.P."/>
            <person name="Birkelbach J."/>
            <person name="Nuebel U."/>
            <person name="Pietschmann T."/>
            <person name="Bach T."/>
            <person name="Mueller R."/>
        </authorList>
    </citation>
    <scope>NUCLEOTIDE SEQUENCE</scope>
    <source>
        <strain evidence="5">MSr11367</strain>
    </source>
</reference>
<accession>A0ABZ2L2Y7</accession>
<dbReference type="PRINTS" id="PR00757">
    <property type="entry name" value="AMINEOXDASEF"/>
</dbReference>
<dbReference type="PANTHER" id="PTHR43563">
    <property type="entry name" value="AMINE OXIDASE"/>
    <property type="match status" value="1"/>
</dbReference>
<evidence type="ECO:0000256" key="2">
    <source>
        <dbReference type="ARBA" id="ARBA00005995"/>
    </source>
</evidence>
<dbReference type="PROSITE" id="PS51318">
    <property type="entry name" value="TAT"/>
    <property type="match status" value="1"/>
</dbReference>
<dbReference type="Gene3D" id="3.50.50.60">
    <property type="entry name" value="FAD/NAD(P)-binding domain"/>
    <property type="match status" value="1"/>
</dbReference>
<proteinExistence type="inferred from homology"/>
<dbReference type="InterPro" id="IPR050703">
    <property type="entry name" value="Flavin_MAO"/>
</dbReference>
<evidence type="ECO:0000256" key="1">
    <source>
        <dbReference type="ARBA" id="ARBA00001974"/>
    </source>
</evidence>
<evidence type="ECO:0000313" key="5">
    <source>
        <dbReference type="EMBL" id="WXB05284.1"/>
    </source>
</evidence>
<dbReference type="InterPro" id="IPR006311">
    <property type="entry name" value="TAT_signal"/>
</dbReference>
<dbReference type="SUPFAM" id="SSF51905">
    <property type="entry name" value="FAD/NAD(P)-binding domain"/>
    <property type="match status" value="1"/>
</dbReference>
<keyword evidence="6" id="KW-1185">Reference proteome</keyword>
<comment type="cofactor">
    <cofactor evidence="1">
        <name>FAD</name>
        <dbReference type="ChEBI" id="CHEBI:57692"/>
    </cofactor>
</comment>
<name>A0ABZ2L2Y7_9BACT</name>
<evidence type="ECO:0000313" key="6">
    <source>
        <dbReference type="Proteomes" id="UP001374803"/>
    </source>
</evidence>
<dbReference type="PANTHER" id="PTHR43563:SF1">
    <property type="entry name" value="AMINE OXIDASE [FLAVIN-CONTAINING] B"/>
    <property type="match status" value="1"/>
</dbReference>
<gene>
    <name evidence="5" type="ORF">LVJ94_51355</name>
</gene>
<organism evidence="5 6">
    <name type="scientific">Pendulispora rubella</name>
    <dbReference type="NCBI Taxonomy" id="2741070"/>
    <lineage>
        <taxon>Bacteria</taxon>
        <taxon>Pseudomonadati</taxon>
        <taxon>Myxococcota</taxon>
        <taxon>Myxococcia</taxon>
        <taxon>Myxococcales</taxon>
        <taxon>Sorangiineae</taxon>
        <taxon>Pendulisporaceae</taxon>
        <taxon>Pendulispora</taxon>
    </lineage>
</organism>
<dbReference type="Gene3D" id="3.90.660.10">
    <property type="match status" value="1"/>
</dbReference>
<feature type="domain" description="Amine oxidase" evidence="4">
    <location>
        <begin position="92"/>
        <end position="527"/>
    </location>
</feature>
<dbReference type="InterPro" id="IPR002937">
    <property type="entry name" value="Amino_oxidase"/>
</dbReference>
<dbReference type="InterPro" id="IPR036188">
    <property type="entry name" value="FAD/NAD-bd_sf"/>
</dbReference>
<dbReference type="Gene3D" id="1.10.405.10">
    <property type="entry name" value="Guanine Nucleotide Dissociation Inhibitor, domain 1"/>
    <property type="match status" value="1"/>
</dbReference>
<keyword evidence="3" id="KW-0560">Oxidoreductase</keyword>